<dbReference type="Proteomes" id="UP001146469">
    <property type="component" value="Unassembled WGS sequence"/>
</dbReference>
<gene>
    <name evidence="2" type="ORF">L8V00_03920</name>
</gene>
<keyword evidence="2" id="KW-0489">Methyltransferase</keyword>
<dbReference type="EMBL" id="JAKMUT010000003">
    <property type="protein sequence ID" value="MCZ9289356.1"/>
    <property type="molecule type" value="Genomic_DNA"/>
</dbReference>
<evidence type="ECO:0000313" key="3">
    <source>
        <dbReference type="Proteomes" id="UP001146469"/>
    </source>
</evidence>
<name>A0A9X3RG73_9CORY</name>
<organism evidence="2 3">
    <name type="scientific">Corynebacterium evansiae</name>
    <dbReference type="NCBI Taxonomy" id="2913499"/>
    <lineage>
        <taxon>Bacteria</taxon>
        <taxon>Bacillati</taxon>
        <taxon>Actinomycetota</taxon>
        <taxon>Actinomycetes</taxon>
        <taxon>Mycobacteriales</taxon>
        <taxon>Corynebacteriaceae</taxon>
        <taxon>Corynebacterium</taxon>
    </lineage>
</organism>
<dbReference type="SUPFAM" id="SSF53335">
    <property type="entry name" value="S-adenosyl-L-methionine-dependent methyltransferases"/>
    <property type="match status" value="1"/>
</dbReference>
<keyword evidence="3" id="KW-1185">Reference proteome</keyword>
<comment type="caution">
    <text evidence="2">The sequence shown here is derived from an EMBL/GenBank/DDBJ whole genome shotgun (WGS) entry which is preliminary data.</text>
</comment>
<dbReference type="RefSeq" id="WP_035003526.1">
    <property type="nucleotide sequence ID" value="NZ_JAKMUT010000003.1"/>
</dbReference>
<dbReference type="Gene3D" id="3.40.50.150">
    <property type="entry name" value="Vaccinia Virus protein VP39"/>
    <property type="match status" value="1"/>
</dbReference>
<accession>A0A9X3RG73</accession>
<dbReference type="Pfam" id="PF18096">
    <property type="entry name" value="Thump_like"/>
    <property type="match status" value="1"/>
</dbReference>
<evidence type="ECO:0000259" key="1">
    <source>
        <dbReference type="Pfam" id="PF18096"/>
    </source>
</evidence>
<dbReference type="InterPro" id="IPR029063">
    <property type="entry name" value="SAM-dependent_MTases_sf"/>
</dbReference>
<dbReference type="AlphaFoldDB" id="A0A9X3RG73"/>
<sequence length="408" mass="43181">MAFSAAELDFLLADCAAGSPLINDATTYQLTKKSLVQDLSHLRKAHGEHARALVELVQARRAGKLLENWLMDSESVQQATPPVVAAWRAEVLKGAGVEAAVDVTCSIGTELHALANAGLRALGGDLDHQRLRMARFNVPEVPVVRMDALRPAFAGDLKSGALKSGVVVADPARRNSSGRITKLDDLQPPLPELMDCYDKLVVKCAPGIDYSEFDGHVEVVSVDGGVKETCLYSPAILGRGRRAVVMGASSVKETVTSDEPETDRVGGVGRYIVDPDGAIVRAGLVRQYAARHGLWQLDPHIAYLTGDELPAGVRGFEVVEEVPLKKARSALVGLGAKSVEILVRGVDVDPDELRKKWKLKKGNAGGNGGASGAGAADTAYSVVVTRIGEGGAAKAVAFICRARRSSRG</sequence>
<feature type="domain" description="THUMP-like" evidence="1">
    <location>
        <begin position="313"/>
        <end position="401"/>
    </location>
</feature>
<evidence type="ECO:0000313" key="2">
    <source>
        <dbReference type="EMBL" id="MCZ9289356.1"/>
    </source>
</evidence>
<dbReference type="GO" id="GO:0032259">
    <property type="term" value="P:methylation"/>
    <property type="evidence" value="ECO:0007669"/>
    <property type="project" value="UniProtKB-KW"/>
</dbReference>
<proteinExistence type="predicted"/>
<keyword evidence="2" id="KW-0808">Transferase</keyword>
<dbReference type="GO" id="GO:0008168">
    <property type="term" value="F:methyltransferase activity"/>
    <property type="evidence" value="ECO:0007669"/>
    <property type="project" value="UniProtKB-KW"/>
</dbReference>
<protein>
    <submittedName>
        <fullName evidence="2">SAM-dependent methyltransferase</fullName>
    </submittedName>
</protein>
<reference evidence="2" key="1">
    <citation type="submission" date="2022-02" db="EMBL/GenBank/DDBJ databases">
        <title>Corynebacterium sp. from urogenital microbiome.</title>
        <authorList>
            <person name="Cappelli E.A."/>
            <person name="Ribeiro T.G."/>
            <person name="Peixe L."/>
        </authorList>
    </citation>
    <scope>NUCLEOTIDE SEQUENCE</scope>
    <source>
        <strain evidence="2">C8Ua_174</strain>
    </source>
</reference>
<dbReference type="InterPro" id="IPR041497">
    <property type="entry name" value="Thump-like"/>
</dbReference>